<dbReference type="Pfam" id="PF13420">
    <property type="entry name" value="Acetyltransf_4"/>
    <property type="match status" value="1"/>
</dbReference>
<proteinExistence type="predicted"/>
<reference evidence="3 4" key="1">
    <citation type="submission" date="2024-09" db="EMBL/GenBank/DDBJ databases">
        <authorList>
            <person name="Sun Q."/>
            <person name="Mori K."/>
        </authorList>
    </citation>
    <scope>NUCLEOTIDE SEQUENCE [LARGE SCALE GENOMIC DNA]</scope>
    <source>
        <strain evidence="3 4">JCM 12520</strain>
    </source>
</reference>
<dbReference type="InterPro" id="IPR016181">
    <property type="entry name" value="Acyl_CoA_acyltransferase"/>
</dbReference>
<evidence type="ECO:0000313" key="3">
    <source>
        <dbReference type="EMBL" id="MFB9750008.1"/>
    </source>
</evidence>
<sequence length="172" mass="19581">MTMTIRAAERDDLPRLLDIYNEAILHSAATFDLVPQSLDEREPWFRQFGERYPIIVAVQEDGSIAGYCCLTPFRAKAAYDRTAELSVYLDKSCRGQGIGTALLRHIIDIARQRRFHVIIAAITGGNETSIALHRKFGFEPAGIFREVGFKFDAWQDVHFLQLLLHDSQNENL</sequence>
<protein>
    <submittedName>
        <fullName evidence="3">N-acetyltransferase family protein</fullName>
    </submittedName>
</protein>
<dbReference type="Proteomes" id="UP001589619">
    <property type="component" value="Unassembled WGS sequence"/>
</dbReference>
<keyword evidence="4" id="KW-1185">Reference proteome</keyword>
<keyword evidence="2" id="KW-0012">Acyltransferase</keyword>
<gene>
    <name evidence="3" type="ORF">ACFFNY_00350</name>
</gene>
<evidence type="ECO:0000256" key="2">
    <source>
        <dbReference type="ARBA" id="ARBA00023315"/>
    </source>
</evidence>
<dbReference type="Gene3D" id="3.40.630.30">
    <property type="match status" value="1"/>
</dbReference>
<dbReference type="CDD" id="cd04301">
    <property type="entry name" value="NAT_SF"/>
    <property type="match status" value="1"/>
</dbReference>
<keyword evidence="1" id="KW-0808">Transferase</keyword>
<dbReference type="SUPFAM" id="SSF55729">
    <property type="entry name" value="Acyl-CoA N-acyltransferases (Nat)"/>
    <property type="match status" value="1"/>
</dbReference>
<evidence type="ECO:0000256" key="1">
    <source>
        <dbReference type="ARBA" id="ARBA00022679"/>
    </source>
</evidence>
<comment type="caution">
    <text evidence="3">The sequence shown here is derived from an EMBL/GenBank/DDBJ whole genome shotgun (WGS) entry which is preliminary data.</text>
</comment>
<name>A0ABV5VPD7_9BACL</name>
<dbReference type="PANTHER" id="PTHR43072:SF23">
    <property type="entry name" value="UPF0039 PROTEIN C11D3.02C"/>
    <property type="match status" value="1"/>
</dbReference>
<dbReference type="RefSeq" id="WP_344910122.1">
    <property type="nucleotide sequence ID" value="NZ_BAAAYO010000008.1"/>
</dbReference>
<accession>A0ABV5VPD7</accession>
<dbReference type="EMBL" id="JBHMAG010000001">
    <property type="protein sequence ID" value="MFB9750008.1"/>
    <property type="molecule type" value="Genomic_DNA"/>
</dbReference>
<organism evidence="3 4">
    <name type="scientific">Paenibacillus hodogayensis</name>
    <dbReference type="NCBI Taxonomy" id="279208"/>
    <lineage>
        <taxon>Bacteria</taxon>
        <taxon>Bacillati</taxon>
        <taxon>Bacillota</taxon>
        <taxon>Bacilli</taxon>
        <taxon>Bacillales</taxon>
        <taxon>Paenibacillaceae</taxon>
        <taxon>Paenibacillus</taxon>
    </lineage>
</organism>
<evidence type="ECO:0000313" key="4">
    <source>
        <dbReference type="Proteomes" id="UP001589619"/>
    </source>
</evidence>
<dbReference type="PANTHER" id="PTHR43072">
    <property type="entry name" value="N-ACETYLTRANSFERASE"/>
    <property type="match status" value="1"/>
</dbReference>